<protein>
    <recommendedName>
        <fullName evidence="4">IPTL-CTERM sorting domain-containing protein</fullName>
    </recommendedName>
</protein>
<dbReference type="SUPFAM" id="SSF49899">
    <property type="entry name" value="Concanavalin A-like lectins/glucanases"/>
    <property type="match status" value="1"/>
</dbReference>
<feature type="transmembrane region" description="Helical" evidence="1">
    <location>
        <begin position="275"/>
        <end position="293"/>
    </location>
</feature>
<comment type="caution">
    <text evidence="2">The sequence shown here is derived from an EMBL/GenBank/DDBJ whole genome shotgun (WGS) entry which is preliminary data.</text>
</comment>
<dbReference type="InterPro" id="IPR013320">
    <property type="entry name" value="ConA-like_dom_sf"/>
</dbReference>
<reference evidence="3" key="1">
    <citation type="journal article" date="2019" name="Int. J. Syst. Evol. Microbiol.">
        <title>The Global Catalogue of Microorganisms (GCM) 10K type strain sequencing project: providing services to taxonomists for standard genome sequencing and annotation.</title>
        <authorList>
            <consortium name="The Broad Institute Genomics Platform"/>
            <consortium name="The Broad Institute Genome Sequencing Center for Infectious Disease"/>
            <person name="Wu L."/>
            <person name="Ma J."/>
        </authorList>
    </citation>
    <scope>NUCLEOTIDE SEQUENCE [LARGE SCALE GENOMIC DNA]</scope>
    <source>
        <strain evidence="3">LMG 29247</strain>
    </source>
</reference>
<keyword evidence="1" id="KW-1133">Transmembrane helix</keyword>
<evidence type="ECO:0000313" key="2">
    <source>
        <dbReference type="EMBL" id="MFD1710283.1"/>
    </source>
</evidence>
<keyword evidence="3" id="KW-1185">Reference proteome</keyword>
<keyword evidence="1" id="KW-0812">Transmembrane</keyword>
<organism evidence="2 3">
    <name type="scientific">Ottowia flava</name>
    <dbReference type="NCBI Taxonomy" id="2675430"/>
    <lineage>
        <taxon>Bacteria</taxon>
        <taxon>Pseudomonadati</taxon>
        <taxon>Pseudomonadota</taxon>
        <taxon>Betaproteobacteria</taxon>
        <taxon>Burkholderiales</taxon>
        <taxon>Comamonadaceae</taxon>
        <taxon>Ottowia</taxon>
    </lineage>
</organism>
<evidence type="ECO:0000256" key="1">
    <source>
        <dbReference type="SAM" id="Phobius"/>
    </source>
</evidence>
<accession>A0ABW4KS35</accession>
<evidence type="ECO:0000313" key="3">
    <source>
        <dbReference type="Proteomes" id="UP001597304"/>
    </source>
</evidence>
<dbReference type="Gene3D" id="2.60.120.200">
    <property type="match status" value="1"/>
</dbReference>
<proteinExistence type="predicted"/>
<keyword evidence="1" id="KW-0472">Membrane</keyword>
<evidence type="ECO:0008006" key="4">
    <source>
        <dbReference type="Google" id="ProtNLM"/>
    </source>
</evidence>
<name>A0ABW4KS35_9BURK</name>
<gene>
    <name evidence="2" type="ORF">ACFSF0_06680</name>
</gene>
<dbReference type="Proteomes" id="UP001597304">
    <property type="component" value="Unassembled WGS sequence"/>
</dbReference>
<dbReference type="RefSeq" id="WP_147912038.1">
    <property type="nucleotide sequence ID" value="NZ_JBHUEJ010000015.1"/>
</dbReference>
<sequence>MAVWFTSAAAAQAQHVNETQSFRGAAAPGWTLLGAATLSNNPAGEGWLRLTGSGAGEANIQGGAVFDTPVLATQGVDIRFTYQVDGDADGFTVFAIDGSTASPSLAPSPPFYGHRLGYVGMPGGYVAAGFNEYFGLAYLFHCVPEVSSKPCGGAQTETEQVVALGSVQAGSPPTNTALDWASAVGKIKVPSTRVVHTGRVTLTPAPDVTMTIEIDGTPVLTTPLMVAGQPMPGMAALPATLKFGFSGAFGAWRASHDIRDVTIVSGRAPTAVPTTSLGGLAALAALLTAALAWRRQRG</sequence>
<dbReference type="EMBL" id="JBHUEJ010000015">
    <property type="protein sequence ID" value="MFD1710283.1"/>
    <property type="molecule type" value="Genomic_DNA"/>
</dbReference>